<gene>
    <name evidence="1" type="ORF">C8Z91_30620</name>
</gene>
<name>A0A2T6FU65_9BACL</name>
<dbReference type="EMBL" id="PYHP01000087">
    <property type="protein sequence ID" value="PUA35444.1"/>
    <property type="molecule type" value="Genomic_DNA"/>
</dbReference>
<dbReference type="SUPFAM" id="SSF52540">
    <property type="entry name" value="P-loop containing nucleoside triphosphate hydrolases"/>
    <property type="match status" value="1"/>
</dbReference>
<dbReference type="Proteomes" id="UP000244184">
    <property type="component" value="Unassembled WGS sequence"/>
</dbReference>
<accession>A0A2T6FU65</accession>
<proteinExistence type="predicted"/>
<organism evidence="1 2">
    <name type="scientific">Paenibacillus elgii</name>
    <dbReference type="NCBI Taxonomy" id="189691"/>
    <lineage>
        <taxon>Bacteria</taxon>
        <taxon>Bacillati</taxon>
        <taxon>Bacillota</taxon>
        <taxon>Bacilli</taxon>
        <taxon>Bacillales</taxon>
        <taxon>Paenibacillaceae</taxon>
        <taxon>Paenibacillus</taxon>
    </lineage>
</organism>
<comment type="caution">
    <text evidence="1">The sequence shown here is derived from an EMBL/GenBank/DDBJ whole genome shotgun (WGS) entry which is preliminary data.</text>
</comment>
<dbReference type="RefSeq" id="WP_108534577.1">
    <property type="nucleotide sequence ID" value="NZ_PYHP01000087.1"/>
</dbReference>
<dbReference type="Gene3D" id="3.40.50.300">
    <property type="entry name" value="P-loop containing nucleotide triphosphate hydrolases"/>
    <property type="match status" value="1"/>
</dbReference>
<protein>
    <recommendedName>
        <fullName evidence="3">AAA domain-containing protein</fullName>
    </recommendedName>
</protein>
<reference evidence="1 2" key="1">
    <citation type="submission" date="2018-03" db="EMBL/GenBank/DDBJ databases">
        <title>Genome sequence of Paenibacillus elgii strain AC13 an antimicrobial compound producing bacteria.</title>
        <authorList>
            <person name="Kurokawa A.S."/>
            <person name="Araujo J.F."/>
            <person name="Costa R.A."/>
            <person name="Ortega D.B."/>
            <person name="Pires A.S."/>
            <person name="Pappas G.J.Jr."/>
            <person name="Franco O.L."/>
            <person name="Barreto C."/>
            <person name="Magalhaes B.S."/>
            <person name="Kruger R.H."/>
        </authorList>
    </citation>
    <scope>NUCLEOTIDE SEQUENCE [LARGE SCALE GENOMIC DNA]</scope>
    <source>
        <strain evidence="1 2">AC13</strain>
    </source>
</reference>
<dbReference type="InterPro" id="IPR027417">
    <property type="entry name" value="P-loop_NTPase"/>
</dbReference>
<evidence type="ECO:0000313" key="2">
    <source>
        <dbReference type="Proteomes" id="UP000244184"/>
    </source>
</evidence>
<sequence>MKLLFAHPQAGAADLLGAQLNRSGSDSDGIVTVQHRDRLFARLEEPFDVVAVHTGLFYDSYPWDWMPEIRRKQPQARVVVAPDEAVYDSFMLEALTRLAETLGFAVLPLGGTEQETFEALAASVEGRSFRRAAGDKRSGIVVAVWPASSKDGATTVAVNTALALASANRLRVGLIDANLRNPEIRSQLNLTETDRSQFKLRPKLQTHTLQPEDLLDSCITYRKMNGLHILTGSPRRDTALDMTPEMMAHLLQTARSIFDVTLVDLNAYPDNAATVCTVRGADIRWLVAQNNYASYRTSWREWFDCYWKYCGLTPSDVSLILNRASPDDKPERIADALHMSFGASIPNAPGGLGMKAVHEGVPLYLMPKAEPFTEAIDGLAALLTKRAEGDVQGAELAPGRRHKPGWISRLSALFG</sequence>
<evidence type="ECO:0008006" key="3">
    <source>
        <dbReference type="Google" id="ProtNLM"/>
    </source>
</evidence>
<evidence type="ECO:0000313" key="1">
    <source>
        <dbReference type="EMBL" id="PUA35444.1"/>
    </source>
</evidence>
<dbReference type="AlphaFoldDB" id="A0A2T6FU65"/>